<reference evidence="8" key="2">
    <citation type="submission" date="2023-01" db="EMBL/GenBank/DDBJ databases">
        <authorList>
            <person name="Sun Q."/>
            <person name="Evtushenko L."/>
        </authorList>
    </citation>
    <scope>NUCLEOTIDE SEQUENCE</scope>
    <source>
        <strain evidence="8">VKM Ac-1069</strain>
    </source>
</reference>
<keyword evidence="9" id="KW-1185">Reference proteome</keyword>
<evidence type="ECO:0000256" key="6">
    <source>
        <dbReference type="SAM" id="Phobius"/>
    </source>
</evidence>
<organism evidence="8 9">
    <name type="scientific">Pseudonocardia halophobica</name>
    <dbReference type="NCBI Taxonomy" id="29401"/>
    <lineage>
        <taxon>Bacteria</taxon>
        <taxon>Bacillati</taxon>
        <taxon>Actinomycetota</taxon>
        <taxon>Actinomycetes</taxon>
        <taxon>Pseudonocardiales</taxon>
        <taxon>Pseudonocardiaceae</taxon>
        <taxon>Pseudonocardia</taxon>
    </lineage>
</organism>
<comment type="subcellular location">
    <subcellularLocation>
        <location evidence="1">Cell membrane</location>
        <topology evidence="1">Multi-pass membrane protein</topology>
    </subcellularLocation>
</comment>
<keyword evidence="2" id="KW-1003">Cell membrane</keyword>
<name>A0A9W6L5X6_9PSEU</name>
<evidence type="ECO:0000313" key="8">
    <source>
        <dbReference type="EMBL" id="GLL12621.1"/>
    </source>
</evidence>
<keyword evidence="5 6" id="KW-0472">Membrane</keyword>
<dbReference type="Pfam" id="PF13396">
    <property type="entry name" value="PLDc_N"/>
    <property type="match status" value="1"/>
</dbReference>
<gene>
    <name evidence="8" type="ORF">GCM10017577_37620</name>
</gene>
<keyword evidence="4 6" id="KW-1133">Transmembrane helix</keyword>
<dbReference type="EMBL" id="BSFQ01000015">
    <property type="protein sequence ID" value="GLL12621.1"/>
    <property type="molecule type" value="Genomic_DNA"/>
</dbReference>
<dbReference type="GO" id="GO:0005886">
    <property type="term" value="C:plasma membrane"/>
    <property type="evidence" value="ECO:0007669"/>
    <property type="project" value="UniProtKB-SubCell"/>
</dbReference>
<protein>
    <submittedName>
        <fullName evidence="8">Membrane protein</fullName>
    </submittedName>
</protein>
<feature type="domain" description="Cardiolipin synthase N-terminal" evidence="7">
    <location>
        <begin position="26"/>
        <end position="71"/>
    </location>
</feature>
<evidence type="ECO:0000256" key="2">
    <source>
        <dbReference type="ARBA" id="ARBA00022475"/>
    </source>
</evidence>
<evidence type="ECO:0000256" key="4">
    <source>
        <dbReference type="ARBA" id="ARBA00022989"/>
    </source>
</evidence>
<dbReference type="Proteomes" id="UP001143463">
    <property type="component" value="Unassembled WGS sequence"/>
</dbReference>
<evidence type="ECO:0000313" key="9">
    <source>
        <dbReference type="Proteomes" id="UP001143463"/>
    </source>
</evidence>
<evidence type="ECO:0000256" key="5">
    <source>
        <dbReference type="ARBA" id="ARBA00023136"/>
    </source>
</evidence>
<feature type="transmembrane region" description="Helical" evidence="6">
    <location>
        <begin position="51"/>
        <end position="71"/>
    </location>
</feature>
<proteinExistence type="predicted"/>
<evidence type="ECO:0000259" key="7">
    <source>
        <dbReference type="Pfam" id="PF13396"/>
    </source>
</evidence>
<accession>A0A9W6L5X6</accession>
<dbReference type="InterPro" id="IPR027379">
    <property type="entry name" value="CLS_N"/>
</dbReference>
<evidence type="ECO:0000256" key="1">
    <source>
        <dbReference type="ARBA" id="ARBA00004651"/>
    </source>
</evidence>
<dbReference type="AlphaFoldDB" id="A0A9W6L5X6"/>
<sequence length="146" mass="16210">MDMLLAQTAYPLLDLFWTMLVFFGFVLWFWLMFVIFGDIFRRDDIGGWGKAGWTVLIIVLPILGSLVYLIAEGRKMGDRRQADAAAVRAAYERDVRRIATANGDAGGPTAQISEAKRLLDQGAITQTEYDSLKAKALGRSLGEPAH</sequence>
<feature type="transmembrane region" description="Helical" evidence="6">
    <location>
        <begin position="12"/>
        <end position="31"/>
    </location>
</feature>
<reference evidence="8" key="1">
    <citation type="journal article" date="2014" name="Int. J. Syst. Evol. Microbiol.">
        <title>Complete genome sequence of Corynebacterium casei LMG S-19264T (=DSM 44701T), isolated from a smear-ripened cheese.</title>
        <authorList>
            <consortium name="US DOE Joint Genome Institute (JGI-PGF)"/>
            <person name="Walter F."/>
            <person name="Albersmeier A."/>
            <person name="Kalinowski J."/>
            <person name="Ruckert C."/>
        </authorList>
    </citation>
    <scope>NUCLEOTIDE SEQUENCE</scope>
    <source>
        <strain evidence="8">VKM Ac-1069</strain>
    </source>
</reference>
<evidence type="ECO:0000256" key="3">
    <source>
        <dbReference type="ARBA" id="ARBA00022692"/>
    </source>
</evidence>
<comment type="caution">
    <text evidence="8">The sequence shown here is derived from an EMBL/GenBank/DDBJ whole genome shotgun (WGS) entry which is preliminary data.</text>
</comment>
<keyword evidence="3 6" id="KW-0812">Transmembrane</keyword>